<dbReference type="CDD" id="cd16913">
    <property type="entry name" value="YkuD_like"/>
    <property type="match status" value="1"/>
</dbReference>
<dbReference type="RefSeq" id="WP_157295857.1">
    <property type="nucleotide sequence ID" value="NZ_JBIAZU010000003.1"/>
</dbReference>
<keyword evidence="2 7" id="KW-0808">Transferase</keyword>
<dbReference type="InterPro" id="IPR038063">
    <property type="entry name" value="Transpep_catalytic_dom"/>
</dbReference>
<keyword evidence="6" id="KW-0472">Membrane</keyword>
<keyword evidence="6" id="KW-1133">Transmembrane helix</keyword>
<protein>
    <submittedName>
        <fullName evidence="7">L,D-transpeptidase</fullName>
        <ecNumber evidence="7">2.-.-.-</ecNumber>
    </submittedName>
</protein>
<sequence length="273" mass="27959">MPREASGDGDSLGRRAVAVGLFGAGVGLVSGALLSRARRSSSSVEPSAPAGRLSGVQVDGLPRRRLAAALPGAIVALAPCDAAPSYGNGGIVAHPRRPLIVFDLPGGQAFARVEPTLLGGQAWLPIIGKKPGWVQLLLPARSSGPAAPTGWADAERVTLALSRHEIRVLVGSGRAKLVFAGRITKTWPASCGTPETPTLVGRTFVLAVARDARRQPDPLVLPLSVPSIHAGCGASGVIAIHTGPPHPGCITVPPAALPVLARTRRGSLVRIFP</sequence>
<dbReference type="Proteomes" id="UP001602245">
    <property type="component" value="Unassembled WGS sequence"/>
</dbReference>
<evidence type="ECO:0000256" key="2">
    <source>
        <dbReference type="ARBA" id="ARBA00022679"/>
    </source>
</evidence>
<keyword evidence="4" id="KW-0573">Peptidoglycan synthesis</keyword>
<dbReference type="GO" id="GO:0016740">
    <property type="term" value="F:transferase activity"/>
    <property type="evidence" value="ECO:0007669"/>
    <property type="project" value="UniProtKB-KW"/>
</dbReference>
<dbReference type="SUPFAM" id="SSF141523">
    <property type="entry name" value="L,D-transpeptidase catalytic domain-like"/>
    <property type="match status" value="1"/>
</dbReference>
<name>A0ABW6WFY4_9ACTN</name>
<dbReference type="InterPro" id="IPR005490">
    <property type="entry name" value="LD_TPept_cat_dom"/>
</dbReference>
<evidence type="ECO:0000313" key="8">
    <source>
        <dbReference type="Proteomes" id="UP001602245"/>
    </source>
</evidence>
<gene>
    <name evidence="7" type="ORF">ACFY35_20515</name>
</gene>
<accession>A0ABW6WFY4</accession>
<evidence type="ECO:0000313" key="7">
    <source>
        <dbReference type="EMBL" id="MFF5291831.1"/>
    </source>
</evidence>
<organism evidence="7 8">
    <name type="scientific">Paractinoplanes globisporus</name>
    <dbReference type="NCBI Taxonomy" id="113565"/>
    <lineage>
        <taxon>Bacteria</taxon>
        <taxon>Bacillati</taxon>
        <taxon>Actinomycetota</taxon>
        <taxon>Actinomycetes</taxon>
        <taxon>Micromonosporales</taxon>
        <taxon>Micromonosporaceae</taxon>
        <taxon>Paractinoplanes</taxon>
    </lineage>
</organism>
<dbReference type="EC" id="2.-.-.-" evidence="7"/>
<keyword evidence="5" id="KW-0961">Cell wall biogenesis/degradation</keyword>
<evidence type="ECO:0000256" key="5">
    <source>
        <dbReference type="ARBA" id="ARBA00023316"/>
    </source>
</evidence>
<reference evidence="7 8" key="1">
    <citation type="submission" date="2024-10" db="EMBL/GenBank/DDBJ databases">
        <title>The Natural Products Discovery Center: Release of the First 8490 Sequenced Strains for Exploring Actinobacteria Biosynthetic Diversity.</title>
        <authorList>
            <person name="Kalkreuter E."/>
            <person name="Kautsar S.A."/>
            <person name="Yang D."/>
            <person name="Bader C.D."/>
            <person name="Teijaro C.N."/>
            <person name="Fluegel L."/>
            <person name="Davis C.M."/>
            <person name="Simpson J.R."/>
            <person name="Lauterbach L."/>
            <person name="Steele A.D."/>
            <person name="Gui C."/>
            <person name="Meng S."/>
            <person name="Li G."/>
            <person name="Viehrig K."/>
            <person name="Ye F."/>
            <person name="Su P."/>
            <person name="Kiefer A.F."/>
            <person name="Nichols A."/>
            <person name="Cepeda A.J."/>
            <person name="Yan W."/>
            <person name="Fan B."/>
            <person name="Jiang Y."/>
            <person name="Adhikari A."/>
            <person name="Zheng C.-J."/>
            <person name="Schuster L."/>
            <person name="Cowan T.M."/>
            <person name="Smanski M.J."/>
            <person name="Chevrette M.G."/>
            <person name="De Carvalho L.P.S."/>
            <person name="Shen B."/>
        </authorList>
    </citation>
    <scope>NUCLEOTIDE SEQUENCE [LARGE SCALE GENOMIC DNA]</scope>
    <source>
        <strain evidence="7 8">NPDC000087</strain>
    </source>
</reference>
<comment type="caution">
    <text evidence="7">The sequence shown here is derived from an EMBL/GenBank/DDBJ whole genome shotgun (WGS) entry which is preliminary data.</text>
</comment>
<keyword evidence="8" id="KW-1185">Reference proteome</keyword>
<keyword evidence="3" id="KW-0133">Cell shape</keyword>
<proteinExistence type="predicted"/>
<evidence type="ECO:0000256" key="1">
    <source>
        <dbReference type="ARBA" id="ARBA00004752"/>
    </source>
</evidence>
<dbReference type="EMBL" id="JBIAZU010000003">
    <property type="protein sequence ID" value="MFF5291831.1"/>
    <property type="molecule type" value="Genomic_DNA"/>
</dbReference>
<evidence type="ECO:0000256" key="6">
    <source>
        <dbReference type="SAM" id="Phobius"/>
    </source>
</evidence>
<comment type="pathway">
    <text evidence="1">Cell wall biogenesis; peptidoglycan biosynthesis.</text>
</comment>
<evidence type="ECO:0000256" key="3">
    <source>
        <dbReference type="ARBA" id="ARBA00022960"/>
    </source>
</evidence>
<feature type="transmembrane region" description="Helical" evidence="6">
    <location>
        <begin position="12"/>
        <end position="34"/>
    </location>
</feature>
<evidence type="ECO:0000256" key="4">
    <source>
        <dbReference type="ARBA" id="ARBA00022984"/>
    </source>
</evidence>
<keyword evidence="6" id="KW-0812">Transmembrane</keyword>